<dbReference type="RefSeq" id="WP_149948359.1">
    <property type="nucleotide sequence ID" value="NZ_VVYX01000069.1"/>
</dbReference>
<name>A0A6L3JTC1_9BACE</name>
<reference evidence="1 2" key="1">
    <citation type="journal article" date="2019" name="Nat. Med.">
        <title>A library of human gut bacterial isolates paired with longitudinal multiomics data enables mechanistic microbiome research.</title>
        <authorList>
            <person name="Poyet M."/>
            <person name="Groussin M."/>
            <person name="Gibbons S.M."/>
            <person name="Avila-Pacheco J."/>
            <person name="Jiang X."/>
            <person name="Kearney S.M."/>
            <person name="Perrotta A.R."/>
            <person name="Berdy B."/>
            <person name="Zhao S."/>
            <person name="Lieberman T.D."/>
            <person name="Swanson P.K."/>
            <person name="Smith M."/>
            <person name="Roesemann S."/>
            <person name="Alexander J.E."/>
            <person name="Rich S.A."/>
            <person name="Livny J."/>
            <person name="Vlamakis H."/>
            <person name="Clish C."/>
            <person name="Bullock K."/>
            <person name="Deik A."/>
            <person name="Scott J."/>
            <person name="Pierce K.A."/>
            <person name="Xavier R.J."/>
            <person name="Alm E.J."/>
        </authorList>
    </citation>
    <scope>NUCLEOTIDE SEQUENCE [LARGE SCALE GENOMIC DNA]</scope>
    <source>
        <strain evidence="1 2">BIOML-A8</strain>
    </source>
</reference>
<dbReference type="AlphaFoldDB" id="A0A6L3JTC1"/>
<organism evidence="1 2">
    <name type="scientific">Bacteroides cellulosilyticus</name>
    <dbReference type="NCBI Taxonomy" id="246787"/>
    <lineage>
        <taxon>Bacteria</taxon>
        <taxon>Pseudomonadati</taxon>
        <taxon>Bacteroidota</taxon>
        <taxon>Bacteroidia</taxon>
        <taxon>Bacteroidales</taxon>
        <taxon>Bacteroidaceae</taxon>
        <taxon>Bacteroides</taxon>
    </lineage>
</organism>
<proteinExistence type="predicted"/>
<dbReference type="Proteomes" id="UP000482653">
    <property type="component" value="Unassembled WGS sequence"/>
</dbReference>
<gene>
    <name evidence="1" type="ORF">F2Y87_27845</name>
</gene>
<accession>A0A6L3JTC1</accession>
<evidence type="ECO:0000313" key="1">
    <source>
        <dbReference type="EMBL" id="KAA5412409.1"/>
    </source>
</evidence>
<protein>
    <submittedName>
        <fullName evidence="1">Uncharacterized protein</fullName>
    </submittedName>
</protein>
<evidence type="ECO:0000313" key="2">
    <source>
        <dbReference type="Proteomes" id="UP000482653"/>
    </source>
</evidence>
<sequence>MGNSFDIGRIPLKDEKPKLITLCTSTAYFGVDMYSDNALTFVISDCNKINTTVDISTELVQIAGRLRNVNNPFRYYIYFIYNTNREELNDNEFTSMIDTKTTITLQEIESNNNAPKELKEKLIRDNKRNISIMKFEDSYTYYTGTKFAFNKMAYLNDMFVYDTQRNNYQDGITVKKSINETRNLQTFGNQKYSTVTKQLDIITGNDSFEDLMKSYCEAKENKYSFAIFYIEQKNINIKHYYDTLGSKRIKSLSYKESNLKNEMKNRSNDSKVIYELDKLNINTFIECPKLKLILQDIYNKLGLKKTANATDIIEYYINSIPVQKRVNGKKCKGYELYK</sequence>
<comment type="caution">
    <text evidence="1">The sequence shown here is derived from an EMBL/GenBank/DDBJ whole genome shotgun (WGS) entry which is preliminary data.</text>
</comment>
<dbReference type="EMBL" id="VVYX01000069">
    <property type="protein sequence ID" value="KAA5412409.1"/>
    <property type="molecule type" value="Genomic_DNA"/>
</dbReference>